<keyword evidence="7" id="KW-0285">Flavoprotein</keyword>
<protein>
    <recommendedName>
        <fullName evidence="7">Electron transfer flavoprotein-ubiquinone oxidoreductase</fullName>
        <shortName evidence="7">ETF-QO</shortName>
        <ecNumber evidence="7">1.5.5.1</ecNumber>
    </recommendedName>
</protein>
<evidence type="ECO:0000256" key="2">
    <source>
        <dbReference type="ARBA" id="ARBA00022723"/>
    </source>
</evidence>
<evidence type="ECO:0000256" key="5">
    <source>
        <dbReference type="ARBA" id="ARBA00023014"/>
    </source>
</evidence>
<evidence type="ECO:0000313" key="9">
    <source>
        <dbReference type="EMBL" id="CAG2061781.1"/>
    </source>
</evidence>
<keyword evidence="2 7" id="KW-0479">Metal-binding</keyword>
<dbReference type="InterPro" id="IPR036188">
    <property type="entry name" value="FAD/NAD-bd_sf"/>
</dbReference>
<organism evidence="9 10">
    <name type="scientific">Timema podura</name>
    <name type="common">Walking stick</name>
    <dbReference type="NCBI Taxonomy" id="61482"/>
    <lineage>
        <taxon>Eukaryota</taxon>
        <taxon>Metazoa</taxon>
        <taxon>Ecdysozoa</taxon>
        <taxon>Arthropoda</taxon>
        <taxon>Hexapoda</taxon>
        <taxon>Insecta</taxon>
        <taxon>Pterygota</taxon>
        <taxon>Neoptera</taxon>
        <taxon>Polyneoptera</taxon>
        <taxon>Phasmatodea</taxon>
        <taxon>Timematodea</taxon>
        <taxon>Timematoidea</taxon>
        <taxon>Timematidae</taxon>
        <taxon>Timema</taxon>
    </lineage>
</organism>
<accession>A0ABN7P3V9</accession>
<name>A0ABN7P3V9_TIMPD</name>
<comment type="function">
    <text evidence="7">Accepts electrons from ETF and reduces ubiquinone.</text>
</comment>
<dbReference type="SUPFAM" id="SSF54862">
    <property type="entry name" value="4Fe-4S ferredoxins"/>
    <property type="match status" value="1"/>
</dbReference>
<dbReference type="InterPro" id="IPR007859">
    <property type="entry name" value="ETF-QO/FixX_C"/>
</dbReference>
<evidence type="ECO:0000259" key="8">
    <source>
        <dbReference type="Pfam" id="PF05187"/>
    </source>
</evidence>
<feature type="non-terminal residue" evidence="9">
    <location>
        <position position="1"/>
    </location>
</feature>
<dbReference type="Gene3D" id="3.30.70.20">
    <property type="match status" value="1"/>
</dbReference>
<comment type="cofactor">
    <cofactor evidence="7">
        <name>FAD</name>
        <dbReference type="ChEBI" id="CHEBI:57692"/>
    </cofactor>
</comment>
<keyword evidence="7" id="KW-0560">Oxidoreductase</keyword>
<feature type="domain" description="ETF-QO/FixX C-terminal" evidence="8">
    <location>
        <begin position="76"/>
        <end position="179"/>
    </location>
</feature>
<evidence type="ECO:0000256" key="6">
    <source>
        <dbReference type="ARBA" id="ARBA00023075"/>
    </source>
</evidence>
<dbReference type="Pfam" id="PF05187">
    <property type="entry name" value="Fer4_ETF_QO"/>
    <property type="match status" value="1"/>
</dbReference>
<keyword evidence="3 7" id="KW-0249">Electron transport</keyword>
<keyword evidence="7" id="KW-0274">FAD</keyword>
<evidence type="ECO:0000256" key="1">
    <source>
        <dbReference type="ARBA" id="ARBA00022448"/>
    </source>
</evidence>
<comment type="cofactor">
    <cofactor evidence="7">
        <name>[4Fe-4S] cluster</name>
        <dbReference type="ChEBI" id="CHEBI:49883"/>
    </cofactor>
    <text evidence="7">Binds 1 [4Fe-4S] cluster.</text>
</comment>
<comment type="catalytic activity">
    <reaction evidence="7">
        <text>a ubiquinone + reduced [electron-transfer flavoprotein] = a ubiquinol + oxidized [electron-transfer flavoprotein] + H(+)</text>
        <dbReference type="Rhea" id="RHEA:24052"/>
        <dbReference type="Rhea" id="RHEA-COMP:9565"/>
        <dbReference type="Rhea" id="RHEA-COMP:9566"/>
        <dbReference type="Rhea" id="RHEA-COMP:10685"/>
        <dbReference type="Rhea" id="RHEA-COMP:10686"/>
        <dbReference type="ChEBI" id="CHEBI:15378"/>
        <dbReference type="ChEBI" id="CHEBI:16389"/>
        <dbReference type="ChEBI" id="CHEBI:17976"/>
        <dbReference type="ChEBI" id="CHEBI:57692"/>
        <dbReference type="ChEBI" id="CHEBI:58307"/>
        <dbReference type="EC" id="1.5.5.1"/>
    </reaction>
</comment>
<proteinExistence type="predicted"/>
<keyword evidence="6 7" id="KW-0830">Ubiquinone</keyword>
<evidence type="ECO:0000256" key="4">
    <source>
        <dbReference type="ARBA" id="ARBA00023004"/>
    </source>
</evidence>
<sequence>VGVDPKSYEERLKESWIWSDLKKVRNVRPSFHNPLGLYGGVAYSGFTLLLGGKEPWTFSHGGNKPHKLIEYPKPDGEISFDLLTSVGLTGTNHEGDQPPHLTLLDDTVPVKRNLTVFDGPEQRFCPAGVYEYVPLEEGPGLRLQINAQNCIHCKTCDIKDPSQNINWVVPEGGGGPAYNGM</sequence>
<gene>
    <name evidence="9" type="ORF">TPAB3V08_LOCUS8734</name>
</gene>
<dbReference type="Gene3D" id="3.30.9.90">
    <property type="match status" value="1"/>
</dbReference>
<dbReference type="EMBL" id="CAJPIN010017227">
    <property type="protein sequence ID" value="CAG2061781.1"/>
    <property type="molecule type" value="Genomic_DNA"/>
</dbReference>
<comment type="caution">
    <text evidence="9">The sequence shown here is derived from an EMBL/GenBank/DDBJ whole genome shotgun (WGS) entry which is preliminary data.</text>
</comment>
<reference evidence="9" key="1">
    <citation type="submission" date="2021-03" db="EMBL/GenBank/DDBJ databases">
        <authorList>
            <person name="Tran Van P."/>
        </authorList>
    </citation>
    <scope>NUCLEOTIDE SEQUENCE</scope>
</reference>
<keyword evidence="1 7" id="KW-0813">Transport</keyword>
<evidence type="ECO:0000313" key="10">
    <source>
        <dbReference type="Proteomes" id="UP001153148"/>
    </source>
</evidence>
<keyword evidence="5 7" id="KW-0411">Iron-sulfur</keyword>
<keyword evidence="4 7" id="KW-0408">Iron</keyword>
<dbReference type="EC" id="1.5.5.1" evidence="7"/>
<dbReference type="PANTHER" id="PTHR10617">
    <property type="entry name" value="ELECTRON TRANSFER FLAVOPROTEIN-UBIQUINONE OXIDOREDUCTASE"/>
    <property type="match status" value="1"/>
</dbReference>
<evidence type="ECO:0000256" key="3">
    <source>
        <dbReference type="ARBA" id="ARBA00022982"/>
    </source>
</evidence>
<keyword evidence="10" id="KW-1185">Reference proteome</keyword>
<dbReference type="InterPro" id="IPR040156">
    <property type="entry name" value="ETF-QO"/>
</dbReference>
<dbReference type="Gene3D" id="3.50.50.60">
    <property type="entry name" value="FAD/NAD(P)-binding domain"/>
    <property type="match status" value="1"/>
</dbReference>
<dbReference type="PANTHER" id="PTHR10617:SF107">
    <property type="entry name" value="ELECTRON TRANSFER FLAVOPROTEIN-UBIQUINONE OXIDOREDUCTASE, MITOCHONDRIAL"/>
    <property type="match status" value="1"/>
</dbReference>
<evidence type="ECO:0000256" key="7">
    <source>
        <dbReference type="RuleBase" id="RU366068"/>
    </source>
</evidence>
<dbReference type="Proteomes" id="UP001153148">
    <property type="component" value="Unassembled WGS sequence"/>
</dbReference>